<dbReference type="PANTHER" id="PTHR43046">
    <property type="entry name" value="GDP-MANNOSE MANNOSYL HYDROLASE"/>
    <property type="match status" value="1"/>
</dbReference>
<dbReference type="STRING" id="1464122.SAMN05421737_11215"/>
<evidence type="ECO:0000259" key="4">
    <source>
        <dbReference type="PROSITE" id="PS51462"/>
    </source>
</evidence>
<dbReference type="RefSeq" id="WP_090776498.1">
    <property type="nucleotide sequence ID" value="NZ_FMYM01000012.1"/>
</dbReference>
<evidence type="ECO:0000256" key="2">
    <source>
        <dbReference type="ARBA" id="ARBA00022801"/>
    </source>
</evidence>
<proteinExistence type="inferred from homology"/>
<comment type="similarity">
    <text evidence="3">Belongs to the Nudix hydrolase family.</text>
</comment>
<name>A0A1G6N8W6_9BACI</name>
<dbReference type="PRINTS" id="PR00502">
    <property type="entry name" value="NUDIXFAMILY"/>
</dbReference>
<dbReference type="Proteomes" id="UP000242662">
    <property type="component" value="Unassembled WGS sequence"/>
</dbReference>
<reference evidence="6" key="1">
    <citation type="submission" date="2016-09" db="EMBL/GenBank/DDBJ databases">
        <authorList>
            <person name="Varghese N."/>
            <person name="Submissions S."/>
        </authorList>
    </citation>
    <scope>NUCLEOTIDE SEQUENCE [LARGE SCALE GENOMIC DNA]</scope>
    <source>
        <strain evidence="6">25nlg</strain>
    </source>
</reference>
<evidence type="ECO:0000256" key="1">
    <source>
        <dbReference type="ARBA" id="ARBA00001946"/>
    </source>
</evidence>
<protein>
    <submittedName>
        <fullName evidence="5">ADP-ribose pyrophosphatase YjhB, NUDIX family</fullName>
    </submittedName>
</protein>
<dbReference type="GO" id="GO:0016787">
    <property type="term" value="F:hydrolase activity"/>
    <property type="evidence" value="ECO:0007669"/>
    <property type="project" value="UniProtKB-KW"/>
</dbReference>
<keyword evidence="2 3" id="KW-0378">Hydrolase</keyword>
<dbReference type="EMBL" id="FMYM01000012">
    <property type="protein sequence ID" value="SDC64290.1"/>
    <property type="molecule type" value="Genomic_DNA"/>
</dbReference>
<dbReference type="InterPro" id="IPR015797">
    <property type="entry name" value="NUDIX_hydrolase-like_dom_sf"/>
</dbReference>
<evidence type="ECO:0000256" key="3">
    <source>
        <dbReference type="RuleBase" id="RU003476"/>
    </source>
</evidence>
<evidence type="ECO:0000313" key="6">
    <source>
        <dbReference type="Proteomes" id="UP000242662"/>
    </source>
</evidence>
<dbReference type="CDD" id="cd04677">
    <property type="entry name" value="NUDIX_Hydrolase"/>
    <property type="match status" value="1"/>
</dbReference>
<dbReference type="Pfam" id="PF00293">
    <property type="entry name" value="NUDIX"/>
    <property type="match status" value="1"/>
</dbReference>
<dbReference type="OrthoDB" id="9787476at2"/>
<dbReference type="PROSITE" id="PS51462">
    <property type="entry name" value="NUDIX"/>
    <property type="match status" value="1"/>
</dbReference>
<keyword evidence="6" id="KW-1185">Reference proteome</keyword>
<dbReference type="AlphaFoldDB" id="A0A1G6N8W6"/>
<dbReference type="Gene3D" id="3.90.79.10">
    <property type="entry name" value="Nucleoside Triphosphate Pyrophosphohydrolase"/>
    <property type="match status" value="1"/>
</dbReference>
<dbReference type="InterPro" id="IPR000086">
    <property type="entry name" value="NUDIX_hydrolase_dom"/>
</dbReference>
<evidence type="ECO:0000313" key="5">
    <source>
        <dbReference type="EMBL" id="SDC64290.1"/>
    </source>
</evidence>
<accession>A0A1G6N8W6</accession>
<dbReference type="InterPro" id="IPR020476">
    <property type="entry name" value="Nudix_hydrolase"/>
</dbReference>
<sequence length="156" mass="17784">MEYFKELREYVGTKPLILPGAIVILWDELEQKVLLQERHDGPWGLPGGLMNLGESFEEVATREVKEETGLDVHELELLNVFSGREYYLKAPNGDELYSVTAVYVCKSFSGTLSDDNDETRSLSFYSLDSLPSPLTKGDTRYLQAFKKNFHNEGLKR</sequence>
<comment type="cofactor">
    <cofactor evidence="1">
        <name>Mg(2+)</name>
        <dbReference type="ChEBI" id="CHEBI:18420"/>
    </cofactor>
</comment>
<organism evidence="5 6">
    <name type="scientific">Shouchella lonarensis</name>
    <dbReference type="NCBI Taxonomy" id="1464122"/>
    <lineage>
        <taxon>Bacteria</taxon>
        <taxon>Bacillati</taxon>
        <taxon>Bacillota</taxon>
        <taxon>Bacilli</taxon>
        <taxon>Bacillales</taxon>
        <taxon>Bacillaceae</taxon>
        <taxon>Shouchella</taxon>
    </lineage>
</organism>
<dbReference type="PANTHER" id="PTHR43046:SF2">
    <property type="entry name" value="8-OXO-DGTP DIPHOSPHATASE-RELATED"/>
    <property type="match status" value="1"/>
</dbReference>
<dbReference type="InterPro" id="IPR020084">
    <property type="entry name" value="NUDIX_hydrolase_CS"/>
</dbReference>
<gene>
    <name evidence="5" type="ORF">SAMN05421737_11215</name>
</gene>
<dbReference type="SUPFAM" id="SSF55811">
    <property type="entry name" value="Nudix"/>
    <property type="match status" value="1"/>
</dbReference>
<feature type="domain" description="Nudix hydrolase" evidence="4">
    <location>
        <begin position="16"/>
        <end position="147"/>
    </location>
</feature>
<dbReference type="PROSITE" id="PS00893">
    <property type="entry name" value="NUDIX_BOX"/>
    <property type="match status" value="1"/>
</dbReference>